<organism evidence="5 6">
    <name type="scientific">Solanum pennellii</name>
    <name type="common">Tomato</name>
    <name type="synonym">Lycopersicon pennellii</name>
    <dbReference type="NCBI Taxonomy" id="28526"/>
    <lineage>
        <taxon>Eukaryota</taxon>
        <taxon>Viridiplantae</taxon>
        <taxon>Streptophyta</taxon>
        <taxon>Embryophyta</taxon>
        <taxon>Tracheophyta</taxon>
        <taxon>Spermatophyta</taxon>
        <taxon>Magnoliopsida</taxon>
        <taxon>eudicotyledons</taxon>
        <taxon>Gunneridae</taxon>
        <taxon>Pentapetalae</taxon>
        <taxon>asterids</taxon>
        <taxon>lamiids</taxon>
        <taxon>Solanales</taxon>
        <taxon>Solanaceae</taxon>
        <taxon>Solanoideae</taxon>
        <taxon>Solaneae</taxon>
        <taxon>Solanum</taxon>
        <taxon>Solanum subgen. Lycopersicon</taxon>
    </lineage>
</organism>
<dbReference type="RefSeq" id="XP_015084324.1">
    <property type="nucleotide sequence ID" value="XM_015228838.1"/>
</dbReference>
<accession>A0ABM1HEC4</accession>
<dbReference type="SMART" id="SM00343">
    <property type="entry name" value="ZnF_C2HC"/>
    <property type="match status" value="2"/>
</dbReference>
<keyword evidence="2" id="KW-0175">Coiled coil</keyword>
<sequence length="464" mass="53090">MVAPLSRNQEASKKDLKKEKSLAIKMIFDEDKDMTCLARRYQKLETKHRGLQNAENSNRAVNVNHLCHKCGKPGHFIRDCPMHKVEVKTYQRPEGEKGRNRDPVSDKKVRKVTVGYIMKKAFDVWGDSSSESDELECHVDVPMLAVKGDKDVFDATFALMAKSDDEEDEEEVTLSDLKQNLHVYCVKKLRILAAVLIDSIIESTTETELMNNSLDILHEEKGALVDQMFVVEENVIVLEAENLELKQRLKMLSEKSGKRKEEASRMQMKLETSLDTAETKLAMALERNNQLERDLVRVKEELNKSLKLSRSSKLLANHPSQGQNDRKRLENSSKGPCYNLQNKNVSMHDNLLCFHCGREGHLKKDCPTCKRNQDNLAKSSEQRNKKKKRPGQQSNKQKKGLGQHKNLQKKGPGKQKNLQKKGPGRASVPKLKKINSPHWTNYSLITPLTTYWELQLKWVPKANT</sequence>
<feature type="region of interest" description="Disordered" evidence="3">
    <location>
        <begin position="310"/>
        <end position="335"/>
    </location>
</feature>
<keyword evidence="1" id="KW-0862">Zinc</keyword>
<gene>
    <name evidence="6" type="primary">LOC107027770</name>
</gene>
<feature type="region of interest" description="Disordered" evidence="3">
    <location>
        <begin position="374"/>
        <end position="432"/>
    </location>
</feature>
<name>A0ABM1HEC4_SOLPN</name>
<evidence type="ECO:0000256" key="1">
    <source>
        <dbReference type="PROSITE-ProRule" id="PRU00047"/>
    </source>
</evidence>
<evidence type="ECO:0000256" key="3">
    <source>
        <dbReference type="SAM" id="MobiDB-lite"/>
    </source>
</evidence>
<dbReference type="InterPro" id="IPR001878">
    <property type="entry name" value="Znf_CCHC"/>
</dbReference>
<keyword evidence="5" id="KW-1185">Reference proteome</keyword>
<evidence type="ECO:0000313" key="6">
    <source>
        <dbReference type="RefSeq" id="XP_015084324.1"/>
    </source>
</evidence>
<evidence type="ECO:0000259" key="4">
    <source>
        <dbReference type="PROSITE" id="PS50158"/>
    </source>
</evidence>
<proteinExistence type="predicted"/>
<dbReference type="GeneID" id="107027770"/>
<dbReference type="SUPFAM" id="SSF57756">
    <property type="entry name" value="Retrovirus zinc finger-like domains"/>
    <property type="match status" value="2"/>
</dbReference>
<dbReference type="PROSITE" id="PS50158">
    <property type="entry name" value="ZF_CCHC"/>
    <property type="match status" value="2"/>
</dbReference>
<protein>
    <submittedName>
        <fullName evidence="6">Uncharacterized protein LOC107027770</fullName>
    </submittedName>
</protein>
<feature type="domain" description="CCHC-type" evidence="4">
    <location>
        <begin position="67"/>
        <end position="81"/>
    </location>
</feature>
<dbReference type="Pfam" id="PF00098">
    <property type="entry name" value="zf-CCHC"/>
    <property type="match status" value="2"/>
</dbReference>
<keyword evidence="1" id="KW-0863">Zinc-finger</keyword>
<feature type="coiled-coil region" evidence="2">
    <location>
        <begin position="235"/>
        <end position="308"/>
    </location>
</feature>
<keyword evidence="1" id="KW-0479">Metal-binding</keyword>
<dbReference type="Proteomes" id="UP000694930">
    <property type="component" value="Chromosome 8"/>
</dbReference>
<reference evidence="6" key="2">
    <citation type="submission" date="2025-08" db="UniProtKB">
        <authorList>
            <consortium name="RefSeq"/>
        </authorList>
    </citation>
    <scope>IDENTIFICATION</scope>
</reference>
<reference evidence="5" key="1">
    <citation type="journal article" date="2014" name="Nat. Genet.">
        <title>The genome of the stress-tolerant wild tomato species Solanum pennellii.</title>
        <authorList>
            <person name="Bolger A."/>
            <person name="Scossa F."/>
            <person name="Bolger M.E."/>
            <person name="Lanz C."/>
            <person name="Maumus F."/>
            <person name="Tohge T."/>
            <person name="Quesneville H."/>
            <person name="Alseekh S."/>
            <person name="Sorensen I."/>
            <person name="Lichtenstein G."/>
            <person name="Fich E.A."/>
            <person name="Conte M."/>
            <person name="Keller H."/>
            <person name="Schneeberger K."/>
            <person name="Schwacke R."/>
            <person name="Ofner I."/>
            <person name="Vrebalov J."/>
            <person name="Xu Y."/>
            <person name="Osorio S."/>
            <person name="Aflitos S.A."/>
            <person name="Schijlen E."/>
            <person name="Jimenez-Gomez J.M."/>
            <person name="Ryngajllo M."/>
            <person name="Kimura S."/>
            <person name="Kumar R."/>
            <person name="Koenig D."/>
            <person name="Headland L.R."/>
            <person name="Maloof J.N."/>
            <person name="Sinha N."/>
            <person name="van Ham R.C."/>
            <person name="Lankhorst R.K."/>
            <person name="Mao L."/>
            <person name="Vogel A."/>
            <person name="Arsova B."/>
            <person name="Panstruga R."/>
            <person name="Fei Z."/>
            <person name="Rose J.K."/>
            <person name="Zamir D."/>
            <person name="Carrari F."/>
            <person name="Giovannoni J.J."/>
            <person name="Weigel D."/>
            <person name="Usadel B."/>
            <person name="Fernie A.R."/>
        </authorList>
    </citation>
    <scope>NUCLEOTIDE SEQUENCE [LARGE SCALE GENOMIC DNA]</scope>
    <source>
        <strain evidence="5">cv. LA0716</strain>
    </source>
</reference>
<feature type="compositionally biased region" description="Basic residues" evidence="3">
    <location>
        <begin position="384"/>
        <end position="423"/>
    </location>
</feature>
<evidence type="ECO:0000256" key="2">
    <source>
        <dbReference type="SAM" id="Coils"/>
    </source>
</evidence>
<dbReference type="InterPro" id="IPR036875">
    <property type="entry name" value="Znf_CCHC_sf"/>
</dbReference>
<feature type="domain" description="CCHC-type" evidence="4">
    <location>
        <begin position="353"/>
        <end position="367"/>
    </location>
</feature>
<dbReference type="Gene3D" id="4.10.60.10">
    <property type="entry name" value="Zinc finger, CCHC-type"/>
    <property type="match status" value="1"/>
</dbReference>
<evidence type="ECO:0000313" key="5">
    <source>
        <dbReference type="Proteomes" id="UP000694930"/>
    </source>
</evidence>